<accession>A0A7Z0UDF0</accession>
<dbReference type="GO" id="GO:0005509">
    <property type="term" value="F:calcium ion binding"/>
    <property type="evidence" value="ECO:0007669"/>
    <property type="project" value="InterPro"/>
</dbReference>
<evidence type="ECO:0000313" key="4">
    <source>
        <dbReference type="Proteomes" id="UP000532162"/>
    </source>
</evidence>
<dbReference type="PANTHER" id="PTHR38340">
    <property type="entry name" value="S-LAYER PROTEIN"/>
    <property type="match status" value="1"/>
</dbReference>
<sequence length="285" mass="30713">MMIKGTDKSPFIINGSDDDDTIYGLNRNDWIKAGGGDDLIWAERGHDRIEAGPGHDIIWAGDGSDAIHAGDGDDLLYSDGSFAAFNPFEVHRVIPHSGESDDWLHGDDGKDTLVAGDGADVLAGGEDADAFVFRFHDPMVGTTHCYTTVKDFDPKQDRFVMDADHFGKGDLFGANFINHSKGFPGQFVDTFYNGKAANAHGEHVVVITDRGFTSSSAAATAIHGEARGDIIVYYDEKTLGQDGKTHGATLAYVDSANHAHAFAHVDNLHDMSDLTSFTGENFGFI</sequence>
<comment type="subcellular location">
    <subcellularLocation>
        <location evidence="1">Secreted</location>
    </subcellularLocation>
</comment>
<dbReference type="AlphaFoldDB" id="A0A7Z0UDF0"/>
<dbReference type="InterPro" id="IPR018511">
    <property type="entry name" value="Hemolysin-typ_Ca-bd_CS"/>
</dbReference>
<dbReference type="InterPro" id="IPR011049">
    <property type="entry name" value="Serralysin-like_metalloprot_C"/>
</dbReference>
<dbReference type="PROSITE" id="PS00330">
    <property type="entry name" value="HEMOLYSIN_CALCIUM"/>
    <property type="match status" value="1"/>
</dbReference>
<dbReference type="GO" id="GO:0005576">
    <property type="term" value="C:extracellular region"/>
    <property type="evidence" value="ECO:0007669"/>
    <property type="project" value="UniProtKB-SubCell"/>
</dbReference>
<evidence type="ECO:0000256" key="1">
    <source>
        <dbReference type="ARBA" id="ARBA00004613"/>
    </source>
</evidence>
<dbReference type="PANTHER" id="PTHR38340:SF1">
    <property type="entry name" value="S-LAYER PROTEIN"/>
    <property type="match status" value="1"/>
</dbReference>
<reference evidence="3 4" key="1">
    <citation type="submission" date="2020-07" db="EMBL/GenBank/DDBJ databases">
        <authorList>
            <person name="Sun Q."/>
        </authorList>
    </citation>
    <scope>NUCLEOTIDE SEQUENCE [LARGE SCALE GENOMIC DNA]</scope>
    <source>
        <strain evidence="3 4">WYCCWR 11290</strain>
    </source>
</reference>
<dbReference type="RefSeq" id="WP_017958620.1">
    <property type="nucleotide sequence ID" value="NZ_JACCPJ010000005.1"/>
</dbReference>
<keyword evidence="2" id="KW-0964">Secreted</keyword>
<dbReference type="Pfam" id="PF00353">
    <property type="entry name" value="HemolysinCabind"/>
    <property type="match status" value="2"/>
</dbReference>
<name>A0A7Z0UDF0_9HYPH</name>
<comment type="caution">
    <text evidence="3">The sequence shown here is derived from an EMBL/GenBank/DDBJ whole genome shotgun (WGS) entry which is preliminary data.</text>
</comment>
<dbReference type="SUPFAM" id="SSF51120">
    <property type="entry name" value="beta-Roll"/>
    <property type="match status" value="1"/>
</dbReference>
<protein>
    <submittedName>
        <fullName evidence="3">Calcium-binding protein</fullName>
    </submittedName>
</protein>
<dbReference type="InterPro" id="IPR050557">
    <property type="entry name" value="RTX_toxin/Mannuronan_C5-epim"/>
</dbReference>
<evidence type="ECO:0000256" key="2">
    <source>
        <dbReference type="ARBA" id="ARBA00022525"/>
    </source>
</evidence>
<organism evidence="3 4">
    <name type="scientific">Rhizobium changzhiense</name>
    <dbReference type="NCBI Taxonomy" id="2692317"/>
    <lineage>
        <taxon>Bacteria</taxon>
        <taxon>Pseudomonadati</taxon>
        <taxon>Pseudomonadota</taxon>
        <taxon>Alphaproteobacteria</taxon>
        <taxon>Hyphomicrobiales</taxon>
        <taxon>Rhizobiaceae</taxon>
        <taxon>Rhizobium/Agrobacterium group</taxon>
        <taxon>Rhizobium</taxon>
    </lineage>
</organism>
<gene>
    <name evidence="3" type="ORF">HX900_20995</name>
</gene>
<dbReference type="InterPro" id="IPR001343">
    <property type="entry name" value="Hemolysn_Ca-bd"/>
</dbReference>
<evidence type="ECO:0000313" key="3">
    <source>
        <dbReference type="EMBL" id="NZD63556.1"/>
    </source>
</evidence>
<dbReference type="EMBL" id="JACCPJ010000005">
    <property type="protein sequence ID" value="NZD63556.1"/>
    <property type="molecule type" value="Genomic_DNA"/>
</dbReference>
<dbReference type="Gene3D" id="2.150.10.10">
    <property type="entry name" value="Serralysin-like metalloprotease, C-terminal"/>
    <property type="match status" value="2"/>
</dbReference>
<dbReference type="PRINTS" id="PR00313">
    <property type="entry name" value="CABNDNGRPT"/>
</dbReference>
<proteinExistence type="predicted"/>
<dbReference type="Proteomes" id="UP000532162">
    <property type="component" value="Unassembled WGS sequence"/>
</dbReference>